<evidence type="ECO:0000256" key="1">
    <source>
        <dbReference type="SAM" id="Phobius"/>
    </source>
</evidence>
<dbReference type="Proteomes" id="UP000562124">
    <property type="component" value="Unassembled WGS sequence"/>
</dbReference>
<gene>
    <name evidence="2" type="ORF">HIR71_07565</name>
</gene>
<keyword evidence="1" id="KW-0472">Membrane</keyword>
<dbReference type="AlphaFoldDB" id="A0A7Y0M0A6"/>
<protein>
    <submittedName>
        <fullName evidence="2">Alkaline shock response membrane anchor protein AmaP</fullName>
    </submittedName>
</protein>
<sequence length="191" mass="20164">MTTRSNSANRTGLTLIGLVLLTAGVGGLLLSAGVFGPDPVSSPVLPEEVRTFAGDTPWFWWAAAAACLLLALLGARWLIAQLRTDRSGQMDLTADPGDGLTHLHAGALTTAVEDEAATIRGITGAAAHLVDRRGQRLQLVVDVADYADITDIRTGLEEQVVPHLRQALDTDLPVDIELRPGRSGRSGRGLT</sequence>
<reference evidence="2 3" key="1">
    <citation type="submission" date="2020-04" db="EMBL/GenBank/DDBJ databases">
        <title>Sequencing and Assembly of C. fimi.</title>
        <authorList>
            <person name="Ramsey A.R."/>
        </authorList>
    </citation>
    <scope>NUCLEOTIDE SEQUENCE [LARGE SCALE GENOMIC DNA]</scope>
    <source>
        <strain evidence="2 3">SB</strain>
    </source>
</reference>
<accession>A0A7Y0M0A6</accession>
<keyword evidence="1" id="KW-1133">Transmembrane helix</keyword>
<dbReference type="EMBL" id="JABCJJ010000009">
    <property type="protein sequence ID" value="NMR20077.1"/>
    <property type="molecule type" value="Genomic_DNA"/>
</dbReference>
<comment type="caution">
    <text evidence="2">The sequence shown here is derived from an EMBL/GenBank/DDBJ whole genome shotgun (WGS) entry which is preliminary data.</text>
</comment>
<feature type="transmembrane region" description="Helical" evidence="1">
    <location>
        <begin position="58"/>
        <end position="79"/>
    </location>
</feature>
<feature type="transmembrane region" description="Helical" evidence="1">
    <location>
        <begin position="12"/>
        <end position="35"/>
    </location>
</feature>
<evidence type="ECO:0000313" key="2">
    <source>
        <dbReference type="EMBL" id="NMR20077.1"/>
    </source>
</evidence>
<organism evidence="2 3">
    <name type="scientific">Cellulomonas fimi</name>
    <dbReference type="NCBI Taxonomy" id="1708"/>
    <lineage>
        <taxon>Bacteria</taxon>
        <taxon>Bacillati</taxon>
        <taxon>Actinomycetota</taxon>
        <taxon>Actinomycetes</taxon>
        <taxon>Micrococcales</taxon>
        <taxon>Cellulomonadaceae</taxon>
        <taxon>Cellulomonas</taxon>
    </lineage>
</organism>
<evidence type="ECO:0000313" key="3">
    <source>
        <dbReference type="Proteomes" id="UP000562124"/>
    </source>
</evidence>
<dbReference type="RefSeq" id="WP_169324460.1">
    <property type="nucleotide sequence ID" value="NZ_JABCJJ010000009.1"/>
</dbReference>
<keyword evidence="3" id="KW-1185">Reference proteome</keyword>
<keyword evidence="1" id="KW-0812">Transmembrane</keyword>
<proteinExistence type="predicted"/>
<name>A0A7Y0M0A6_CELFI</name>